<dbReference type="EC" id="2.1.1.222" evidence="1"/>
<dbReference type="GO" id="GO:0102208">
    <property type="term" value="F:2-polyprenyl-6-hydroxyphenol methylase activity"/>
    <property type="evidence" value="ECO:0007669"/>
    <property type="project" value="UniProtKB-EC"/>
</dbReference>
<organism evidence="1 2">
    <name type="scientific">Oceanibacterium hippocampi</name>
    <dbReference type="NCBI Taxonomy" id="745714"/>
    <lineage>
        <taxon>Bacteria</taxon>
        <taxon>Pseudomonadati</taxon>
        <taxon>Pseudomonadota</taxon>
        <taxon>Alphaproteobacteria</taxon>
        <taxon>Sneathiellales</taxon>
        <taxon>Sneathiellaceae</taxon>
        <taxon>Oceanibacterium</taxon>
    </lineage>
</organism>
<dbReference type="Gene3D" id="3.40.50.150">
    <property type="entry name" value="Vaccinia Virus protein VP39"/>
    <property type="match status" value="1"/>
</dbReference>
<evidence type="ECO:0000313" key="1">
    <source>
        <dbReference type="EMBL" id="SLN31363.1"/>
    </source>
</evidence>
<keyword evidence="1" id="KW-0830">Ubiquinone</keyword>
<reference evidence="1 2" key="1">
    <citation type="submission" date="2017-03" db="EMBL/GenBank/DDBJ databases">
        <authorList>
            <person name="Afonso C.L."/>
            <person name="Miller P.J."/>
            <person name="Scott M.A."/>
            <person name="Spackman E."/>
            <person name="Goraichik I."/>
            <person name="Dimitrov K.M."/>
            <person name="Suarez D.L."/>
            <person name="Swayne D.E."/>
        </authorList>
    </citation>
    <scope>NUCLEOTIDE SEQUENCE [LARGE SCALE GENOMIC DNA]</scope>
    <source>
        <strain evidence="1 2">CECT 7691</strain>
    </source>
</reference>
<dbReference type="AlphaFoldDB" id="A0A1Y5S398"/>
<dbReference type="InterPro" id="IPR029063">
    <property type="entry name" value="SAM-dependent_MTases_sf"/>
</dbReference>
<dbReference type="SUPFAM" id="SSF53335">
    <property type="entry name" value="S-adenosyl-L-methionine-dependent methyltransferases"/>
    <property type="match status" value="1"/>
</dbReference>
<gene>
    <name evidence="1" type="primary">ubiG_2</name>
    <name evidence="1" type="ORF">OCH7691_01121</name>
</gene>
<keyword evidence="1" id="KW-0808">Transferase</keyword>
<keyword evidence="1" id="KW-0489">Methyltransferase</keyword>
<sequence length="264" mass="30167">MSKYTNARSVLGPLSLRERLLLVFSVEPAGASGSYVEPGTDWDVEGALDELRRTFPDLDGLVAGKRVLDYGCGDGYQSVALRLAGAEVMGVDIERKRIRHARELAGKHGLDIEFATVTRGDFDVAVSQNAFEHMPDPEASLAEIFEILKPGGKLLLCFGPPWYAPYGSHMYFFTRLPWVNLLFPERVVMRIRSLYRADGLQSYAPELNRMSIRRFEQVVRRSPFELSWRRYRCSWGLHWLARVPILRELLINRVEAVLQKPWLL</sequence>
<evidence type="ECO:0000313" key="2">
    <source>
        <dbReference type="Proteomes" id="UP000193200"/>
    </source>
</evidence>
<dbReference type="RefSeq" id="WP_176244934.1">
    <property type="nucleotide sequence ID" value="NZ_FWFR01000001.1"/>
</dbReference>
<dbReference type="Proteomes" id="UP000193200">
    <property type="component" value="Unassembled WGS sequence"/>
</dbReference>
<dbReference type="InParanoid" id="A0A1Y5S398"/>
<accession>A0A1Y5S398</accession>
<keyword evidence="2" id="KW-1185">Reference proteome</keyword>
<dbReference type="PANTHER" id="PTHR43861">
    <property type="entry name" value="TRANS-ACONITATE 2-METHYLTRANSFERASE-RELATED"/>
    <property type="match status" value="1"/>
</dbReference>
<dbReference type="CDD" id="cd02440">
    <property type="entry name" value="AdoMet_MTases"/>
    <property type="match status" value="1"/>
</dbReference>
<dbReference type="EMBL" id="FWFR01000001">
    <property type="protein sequence ID" value="SLN31363.1"/>
    <property type="molecule type" value="Genomic_DNA"/>
</dbReference>
<dbReference type="Pfam" id="PF13489">
    <property type="entry name" value="Methyltransf_23"/>
    <property type="match status" value="1"/>
</dbReference>
<dbReference type="GO" id="GO:0032259">
    <property type="term" value="P:methylation"/>
    <property type="evidence" value="ECO:0007669"/>
    <property type="project" value="UniProtKB-KW"/>
</dbReference>
<name>A0A1Y5S398_9PROT</name>
<proteinExistence type="predicted"/>
<protein>
    <submittedName>
        <fullName evidence="1">Ubiquinone biosynthesis O-methyltransferase</fullName>
        <ecNumber evidence="1">2.1.1.222</ecNumber>
    </submittedName>
</protein>